<dbReference type="SUPFAM" id="SSF57196">
    <property type="entry name" value="EGF/Laminin"/>
    <property type="match status" value="1"/>
</dbReference>
<dbReference type="AlphaFoldDB" id="A0A9X0CQ89"/>
<dbReference type="SMART" id="SM00181">
    <property type="entry name" value="EGF"/>
    <property type="match status" value="6"/>
</dbReference>
<keyword evidence="12" id="KW-1185">Reference proteome</keyword>
<dbReference type="InterPro" id="IPR003645">
    <property type="entry name" value="Fol_N"/>
</dbReference>
<evidence type="ECO:0000313" key="11">
    <source>
        <dbReference type="EMBL" id="KAJ7372057.1"/>
    </source>
</evidence>
<dbReference type="PROSITE" id="PS01186">
    <property type="entry name" value="EGF_2"/>
    <property type="match status" value="4"/>
</dbReference>
<dbReference type="EMBL" id="MU826839">
    <property type="protein sequence ID" value="KAJ7372057.1"/>
    <property type="molecule type" value="Genomic_DNA"/>
</dbReference>
<dbReference type="InterPro" id="IPR001881">
    <property type="entry name" value="EGF-like_Ca-bd_dom"/>
</dbReference>
<dbReference type="PROSITE" id="PS50026">
    <property type="entry name" value="EGF_3"/>
    <property type="match status" value="3"/>
</dbReference>
<evidence type="ECO:0000259" key="10">
    <source>
        <dbReference type="PROSITE" id="PS50026"/>
    </source>
</evidence>
<proteinExistence type="predicted"/>
<evidence type="ECO:0000256" key="6">
    <source>
        <dbReference type="ARBA" id="ARBA00023157"/>
    </source>
</evidence>
<name>A0A9X0CQ89_9CNID</name>
<accession>A0A9X0CQ89</accession>
<evidence type="ECO:0000256" key="2">
    <source>
        <dbReference type="ARBA" id="ARBA00022525"/>
    </source>
</evidence>
<evidence type="ECO:0000256" key="7">
    <source>
        <dbReference type="ARBA" id="ARBA00023180"/>
    </source>
</evidence>
<dbReference type="Gene3D" id="2.10.25.10">
    <property type="entry name" value="Laminin"/>
    <property type="match status" value="6"/>
</dbReference>
<keyword evidence="6" id="KW-1015">Disulfide bond</keyword>
<feature type="domain" description="EGF-like" evidence="10">
    <location>
        <begin position="217"/>
        <end position="257"/>
    </location>
</feature>
<dbReference type="FunFam" id="2.10.25.10:FF:000014">
    <property type="entry name" value="Latent-transforming growth factor beta-binding protein 3"/>
    <property type="match status" value="1"/>
</dbReference>
<dbReference type="FunFam" id="2.10.25.10:FF:000240">
    <property type="entry name" value="Vitamin K-dependent protein S"/>
    <property type="match status" value="1"/>
</dbReference>
<dbReference type="GO" id="GO:0005576">
    <property type="term" value="C:extracellular region"/>
    <property type="evidence" value="ECO:0007669"/>
    <property type="project" value="UniProtKB-SubCell"/>
</dbReference>
<dbReference type="OrthoDB" id="4062651at2759"/>
<dbReference type="Pfam" id="PF07645">
    <property type="entry name" value="EGF_CA"/>
    <property type="match status" value="6"/>
</dbReference>
<dbReference type="InterPro" id="IPR052080">
    <property type="entry name" value="vWF_C/EGF_Fibrillin"/>
</dbReference>
<comment type="subcellular location">
    <subcellularLocation>
        <location evidence="1">Secreted</location>
    </subcellularLocation>
</comment>
<evidence type="ECO:0000256" key="3">
    <source>
        <dbReference type="ARBA" id="ARBA00022536"/>
    </source>
</evidence>
<feature type="domain" description="EGF-like" evidence="10">
    <location>
        <begin position="174"/>
        <end position="216"/>
    </location>
</feature>
<evidence type="ECO:0000256" key="4">
    <source>
        <dbReference type="ARBA" id="ARBA00022729"/>
    </source>
</evidence>
<keyword evidence="3 8" id="KW-0245">EGF-like domain</keyword>
<dbReference type="PANTHER" id="PTHR47333:SF4">
    <property type="entry name" value="EGF-LIKE DOMAIN-CONTAINING PROTEIN"/>
    <property type="match status" value="1"/>
</dbReference>
<dbReference type="GO" id="GO:0005509">
    <property type="term" value="F:calcium ion binding"/>
    <property type="evidence" value="ECO:0007669"/>
    <property type="project" value="InterPro"/>
</dbReference>
<dbReference type="FunFam" id="2.10.25.10:FF:000010">
    <property type="entry name" value="Pro-epidermal growth factor"/>
    <property type="match status" value="1"/>
</dbReference>
<keyword evidence="2" id="KW-0964">Secreted</keyword>
<evidence type="ECO:0000313" key="12">
    <source>
        <dbReference type="Proteomes" id="UP001163046"/>
    </source>
</evidence>
<dbReference type="CDD" id="cd00054">
    <property type="entry name" value="EGF_CA"/>
    <property type="match status" value="1"/>
</dbReference>
<keyword evidence="5" id="KW-0677">Repeat</keyword>
<dbReference type="InterPro" id="IPR009030">
    <property type="entry name" value="Growth_fac_rcpt_cys_sf"/>
</dbReference>
<dbReference type="SMART" id="SM00274">
    <property type="entry name" value="FOLN"/>
    <property type="match status" value="3"/>
</dbReference>
<dbReference type="InterPro" id="IPR000742">
    <property type="entry name" value="EGF"/>
</dbReference>
<reference evidence="11" key="1">
    <citation type="submission" date="2023-01" db="EMBL/GenBank/DDBJ databases">
        <title>Genome assembly of the deep-sea coral Lophelia pertusa.</title>
        <authorList>
            <person name="Herrera S."/>
            <person name="Cordes E."/>
        </authorList>
    </citation>
    <scope>NUCLEOTIDE SEQUENCE</scope>
    <source>
        <strain evidence="11">USNM1676648</strain>
        <tissue evidence="11">Polyp</tissue>
    </source>
</reference>
<dbReference type="InterPro" id="IPR018097">
    <property type="entry name" value="EGF_Ca-bd_CS"/>
</dbReference>
<protein>
    <submittedName>
        <fullName evidence="11">Complement Clr-like EGF-like</fullName>
    </submittedName>
</protein>
<keyword evidence="4 9" id="KW-0732">Signal</keyword>
<evidence type="ECO:0000256" key="8">
    <source>
        <dbReference type="PROSITE-ProRule" id="PRU00076"/>
    </source>
</evidence>
<feature type="chain" id="PRO_5040974133" evidence="9">
    <location>
        <begin position="24"/>
        <end position="508"/>
    </location>
</feature>
<dbReference type="InterPro" id="IPR000152">
    <property type="entry name" value="EGF-type_Asp/Asn_hydroxyl_site"/>
</dbReference>
<dbReference type="PROSITE" id="PS00010">
    <property type="entry name" value="ASX_HYDROXYL"/>
    <property type="match status" value="3"/>
</dbReference>
<feature type="signal peptide" evidence="9">
    <location>
        <begin position="1"/>
        <end position="23"/>
    </location>
</feature>
<dbReference type="Proteomes" id="UP001163046">
    <property type="component" value="Unassembled WGS sequence"/>
</dbReference>
<dbReference type="SUPFAM" id="SSF57184">
    <property type="entry name" value="Growth factor receptor domain"/>
    <property type="match status" value="2"/>
</dbReference>
<sequence length="508" mass="58096">MARSLGILLVLVISLAYISIARAKKVDICARIQCGDGFVCDPDSPGRPCKDIDECSLSPAKCKANEQCLNFIGTFECRDPCKGADCGSGLECVPAGRSYNCIDIDECRVTPRKCTGDQEICVNRYGSYNCKCRDQFERNPTTQKCQRLNPCTTVRCPNGHRCVVIDQNSYQCKDINECLQSPPMCRSDQRCINYRGGHYCTCSAGYRLNSRTNSCQDIDECSERRSGCSQVCENTPGSFVCRCREGYQLMSNKRTCRDVDECSKGSSRCSHTCVNTQGSFVCRCRYGYELSSDERTCRDKNECDSVKCAYRCINNPGSFRCICPRGYNTTNYYCSDFDECEAGSRQCKDNEYCFNTYGSARCMPKITCPSDYDQVSDTRCDRSCKDNDHNCFNKKVQSYSQWAFKLRDRDPPARVFSYRIVTYGYKKTPEIKYYFQPRNRNDTHPTNFEIITQNETSGVFAYIRNRNRIPGPKIFFLEFRGDVHDSQTGDLVSRFVHNMYVFVSRYNF</sequence>
<dbReference type="InterPro" id="IPR049883">
    <property type="entry name" value="NOTCH1_EGF-like"/>
</dbReference>
<evidence type="ECO:0000256" key="9">
    <source>
        <dbReference type="SAM" id="SignalP"/>
    </source>
</evidence>
<dbReference type="PROSITE" id="PS01187">
    <property type="entry name" value="EGF_CA"/>
    <property type="match status" value="1"/>
</dbReference>
<comment type="caution">
    <text evidence="8">Lacks conserved residue(s) required for the propagation of feature annotation.</text>
</comment>
<evidence type="ECO:0000256" key="5">
    <source>
        <dbReference type="ARBA" id="ARBA00022737"/>
    </source>
</evidence>
<gene>
    <name evidence="11" type="primary">FBLN2_2</name>
    <name evidence="11" type="ORF">OS493_021485</name>
</gene>
<dbReference type="PANTHER" id="PTHR47333">
    <property type="entry name" value="VON WILLEBRAND FACTOR C AND EGF DOMAIN-CONTAINING PROTEIN"/>
    <property type="match status" value="1"/>
</dbReference>
<feature type="domain" description="EGF-like" evidence="10">
    <location>
        <begin position="258"/>
        <end position="298"/>
    </location>
</feature>
<comment type="caution">
    <text evidence="11">The sequence shown here is derived from an EMBL/GenBank/DDBJ whole genome shotgun (WGS) entry which is preliminary data.</text>
</comment>
<keyword evidence="7" id="KW-0325">Glycoprotein</keyword>
<organism evidence="11 12">
    <name type="scientific">Desmophyllum pertusum</name>
    <dbReference type="NCBI Taxonomy" id="174260"/>
    <lineage>
        <taxon>Eukaryota</taxon>
        <taxon>Metazoa</taxon>
        <taxon>Cnidaria</taxon>
        <taxon>Anthozoa</taxon>
        <taxon>Hexacorallia</taxon>
        <taxon>Scleractinia</taxon>
        <taxon>Caryophylliina</taxon>
        <taxon>Caryophylliidae</taxon>
        <taxon>Desmophyllum</taxon>
    </lineage>
</organism>
<dbReference type="SMART" id="SM00179">
    <property type="entry name" value="EGF_CA"/>
    <property type="match status" value="7"/>
</dbReference>
<evidence type="ECO:0000256" key="1">
    <source>
        <dbReference type="ARBA" id="ARBA00004613"/>
    </source>
</evidence>
<dbReference type="Pfam" id="PF14670">
    <property type="entry name" value="FXa_inhibition"/>
    <property type="match status" value="1"/>
</dbReference>